<keyword evidence="1" id="KW-0812">Transmembrane</keyword>
<protein>
    <recommendedName>
        <fullName evidence="4">Transmembrane protein</fullName>
    </recommendedName>
</protein>
<evidence type="ECO:0000313" key="3">
    <source>
        <dbReference type="Proteomes" id="UP001516400"/>
    </source>
</evidence>
<feature type="transmembrane region" description="Helical" evidence="1">
    <location>
        <begin position="42"/>
        <end position="58"/>
    </location>
</feature>
<sequence length="99" mass="11013">MSDCEELFDSCSTRLLALFATCFFCFPLAFGAAFLPFGGLEVFTVFAAFVAFLFSFSMRLSSTVLMLKSLCVASFILSLRVFHELFGSEMEADLRCLIV</sequence>
<proteinExistence type="predicted"/>
<dbReference type="AlphaFoldDB" id="A0ABD2P4Y3"/>
<dbReference type="Proteomes" id="UP001516400">
    <property type="component" value="Unassembled WGS sequence"/>
</dbReference>
<name>A0ABD2P4Y3_9CUCU</name>
<comment type="caution">
    <text evidence="2">The sequence shown here is derived from an EMBL/GenBank/DDBJ whole genome shotgun (WGS) entry which is preliminary data.</text>
</comment>
<accession>A0ABD2P4Y3</accession>
<organism evidence="2 3">
    <name type="scientific">Cryptolaemus montrouzieri</name>
    <dbReference type="NCBI Taxonomy" id="559131"/>
    <lineage>
        <taxon>Eukaryota</taxon>
        <taxon>Metazoa</taxon>
        <taxon>Ecdysozoa</taxon>
        <taxon>Arthropoda</taxon>
        <taxon>Hexapoda</taxon>
        <taxon>Insecta</taxon>
        <taxon>Pterygota</taxon>
        <taxon>Neoptera</taxon>
        <taxon>Endopterygota</taxon>
        <taxon>Coleoptera</taxon>
        <taxon>Polyphaga</taxon>
        <taxon>Cucujiformia</taxon>
        <taxon>Coccinelloidea</taxon>
        <taxon>Coccinellidae</taxon>
        <taxon>Scymninae</taxon>
        <taxon>Scymnini</taxon>
        <taxon>Cryptolaemus</taxon>
    </lineage>
</organism>
<keyword evidence="1" id="KW-1133">Transmembrane helix</keyword>
<keyword evidence="1" id="KW-0472">Membrane</keyword>
<evidence type="ECO:0000313" key="2">
    <source>
        <dbReference type="EMBL" id="KAL3285876.1"/>
    </source>
</evidence>
<evidence type="ECO:0008006" key="4">
    <source>
        <dbReference type="Google" id="ProtNLM"/>
    </source>
</evidence>
<dbReference type="EMBL" id="JABFTP020000185">
    <property type="protein sequence ID" value="KAL3285876.1"/>
    <property type="molecule type" value="Genomic_DNA"/>
</dbReference>
<feature type="transmembrane region" description="Helical" evidence="1">
    <location>
        <begin position="15"/>
        <end position="35"/>
    </location>
</feature>
<reference evidence="2 3" key="1">
    <citation type="journal article" date="2021" name="BMC Biol.">
        <title>Horizontally acquired antibacterial genes associated with adaptive radiation of ladybird beetles.</title>
        <authorList>
            <person name="Li H.S."/>
            <person name="Tang X.F."/>
            <person name="Huang Y.H."/>
            <person name="Xu Z.Y."/>
            <person name="Chen M.L."/>
            <person name="Du X.Y."/>
            <person name="Qiu B.Y."/>
            <person name="Chen P.T."/>
            <person name="Zhang W."/>
            <person name="Slipinski A."/>
            <person name="Escalona H.E."/>
            <person name="Waterhouse R.M."/>
            <person name="Zwick A."/>
            <person name="Pang H."/>
        </authorList>
    </citation>
    <scope>NUCLEOTIDE SEQUENCE [LARGE SCALE GENOMIC DNA]</scope>
    <source>
        <strain evidence="2">SYSU2018</strain>
    </source>
</reference>
<gene>
    <name evidence="2" type="ORF">HHI36_000396</name>
</gene>
<evidence type="ECO:0000256" key="1">
    <source>
        <dbReference type="SAM" id="Phobius"/>
    </source>
</evidence>
<keyword evidence="3" id="KW-1185">Reference proteome</keyword>